<proteinExistence type="predicted"/>
<reference evidence="1" key="1">
    <citation type="submission" date="2022-06" db="EMBL/GenBank/DDBJ databases">
        <title>Fusarium solani species complex genomes reveal bases of compartmentalisation and animal pathogenesis.</title>
        <authorList>
            <person name="Tsai I.J."/>
        </authorList>
    </citation>
    <scope>NUCLEOTIDE SEQUENCE</scope>
    <source>
        <strain evidence="1">Fu6.1</strain>
    </source>
</reference>
<name>A0ACC0QUQ1_9HYPO</name>
<dbReference type="Proteomes" id="UP001065298">
    <property type="component" value="Chromosome 5"/>
</dbReference>
<evidence type="ECO:0000313" key="1">
    <source>
        <dbReference type="EMBL" id="KAI8668726.1"/>
    </source>
</evidence>
<evidence type="ECO:0000313" key="2">
    <source>
        <dbReference type="Proteomes" id="UP001065298"/>
    </source>
</evidence>
<protein>
    <submittedName>
        <fullName evidence="1">Uncharacterized protein</fullName>
    </submittedName>
</protein>
<gene>
    <name evidence="1" type="ORF">NCS57_00684900</name>
</gene>
<comment type="caution">
    <text evidence="1">The sequence shown here is derived from an EMBL/GenBank/DDBJ whole genome shotgun (WGS) entry which is preliminary data.</text>
</comment>
<organism evidence="1 2">
    <name type="scientific">Fusarium keratoplasticum</name>
    <dbReference type="NCBI Taxonomy" id="1328300"/>
    <lineage>
        <taxon>Eukaryota</taxon>
        <taxon>Fungi</taxon>
        <taxon>Dikarya</taxon>
        <taxon>Ascomycota</taxon>
        <taxon>Pezizomycotina</taxon>
        <taxon>Sordariomycetes</taxon>
        <taxon>Hypocreomycetidae</taxon>
        <taxon>Hypocreales</taxon>
        <taxon>Nectriaceae</taxon>
        <taxon>Fusarium</taxon>
        <taxon>Fusarium solani species complex</taxon>
    </lineage>
</organism>
<sequence>MLSAFLLLLLATTSLAMPPPTHELVKRNVTASSTSTSTSTRHDCMQNCTSQCGHGSVCDLVCSILGCPNMKRADLSGEFEKAEVARRSDDEDKDGFEDVEVVEA</sequence>
<keyword evidence="2" id="KW-1185">Reference proteome</keyword>
<dbReference type="EMBL" id="CM046507">
    <property type="protein sequence ID" value="KAI8668726.1"/>
    <property type="molecule type" value="Genomic_DNA"/>
</dbReference>
<accession>A0ACC0QUQ1</accession>